<keyword evidence="7" id="KW-0472">Membrane</keyword>
<dbReference type="Gene3D" id="2.40.160.50">
    <property type="entry name" value="membrane protein fhac: a member of the omp85/tpsb transporter family"/>
    <property type="match status" value="1"/>
</dbReference>
<gene>
    <name evidence="12" type="primary">shlB</name>
    <name evidence="12" type="ORF">VQ7734_03438</name>
</gene>
<feature type="coiled-coil region" evidence="9">
    <location>
        <begin position="34"/>
        <end position="61"/>
    </location>
</feature>
<dbReference type="EMBL" id="FRFG01000045">
    <property type="protein sequence ID" value="SHO57668.1"/>
    <property type="molecule type" value="Genomic_DNA"/>
</dbReference>
<evidence type="ECO:0000256" key="4">
    <source>
        <dbReference type="ARBA" id="ARBA00022452"/>
    </source>
</evidence>
<evidence type="ECO:0000256" key="8">
    <source>
        <dbReference type="ARBA" id="ARBA00023237"/>
    </source>
</evidence>
<keyword evidence="6" id="KW-0653">Protein transport</keyword>
<dbReference type="Proteomes" id="UP000184600">
    <property type="component" value="Unassembled WGS sequence"/>
</dbReference>
<evidence type="ECO:0000256" key="2">
    <source>
        <dbReference type="ARBA" id="ARBA00009055"/>
    </source>
</evidence>
<protein>
    <submittedName>
        <fullName evidence="12">Hemolysin transporter protein ShlB</fullName>
    </submittedName>
</protein>
<keyword evidence="10" id="KW-0732">Signal</keyword>
<feature type="signal peptide" evidence="10">
    <location>
        <begin position="1"/>
        <end position="22"/>
    </location>
</feature>
<dbReference type="InterPro" id="IPR035251">
    <property type="entry name" value="ShlB_POTRA"/>
</dbReference>
<keyword evidence="3" id="KW-0813">Transport</keyword>
<dbReference type="GO" id="GO:0098046">
    <property type="term" value="C:type V protein secretion system complex"/>
    <property type="evidence" value="ECO:0007669"/>
    <property type="project" value="TreeGrafter"/>
</dbReference>
<keyword evidence="8" id="KW-0998">Cell outer membrane</keyword>
<dbReference type="Pfam" id="PF03865">
    <property type="entry name" value="ShlB"/>
    <property type="match status" value="1"/>
</dbReference>
<proteinExistence type="inferred from homology"/>
<keyword evidence="13" id="KW-1185">Reference proteome</keyword>
<reference evidence="13" key="1">
    <citation type="submission" date="2016-12" db="EMBL/GenBank/DDBJ databases">
        <authorList>
            <person name="Rodrigo-Torres L."/>
            <person name="Arahal R.D."/>
            <person name="Lucena T."/>
        </authorList>
    </citation>
    <scope>NUCLEOTIDE SEQUENCE [LARGE SCALE GENOMIC DNA]</scope>
</reference>
<comment type="subcellular location">
    <subcellularLocation>
        <location evidence="1">Cell outer membrane</location>
    </subcellularLocation>
</comment>
<organism evidence="12 13">
    <name type="scientific">Vibrio quintilis</name>
    <dbReference type="NCBI Taxonomy" id="1117707"/>
    <lineage>
        <taxon>Bacteria</taxon>
        <taxon>Pseudomonadati</taxon>
        <taxon>Pseudomonadota</taxon>
        <taxon>Gammaproteobacteria</taxon>
        <taxon>Vibrionales</taxon>
        <taxon>Vibrionaceae</taxon>
        <taxon>Vibrio</taxon>
    </lineage>
</organism>
<dbReference type="PANTHER" id="PTHR34597:SF3">
    <property type="entry name" value="OUTER MEMBRANE TRANSPORTER CDIB"/>
    <property type="match status" value="1"/>
</dbReference>
<feature type="chain" id="PRO_5012862119" evidence="10">
    <location>
        <begin position="23"/>
        <end position="557"/>
    </location>
</feature>
<dbReference type="Pfam" id="PF17287">
    <property type="entry name" value="POTRA_3"/>
    <property type="match status" value="1"/>
</dbReference>
<dbReference type="InterPro" id="IPR034746">
    <property type="entry name" value="POTRA"/>
</dbReference>
<evidence type="ECO:0000256" key="7">
    <source>
        <dbReference type="ARBA" id="ARBA00023136"/>
    </source>
</evidence>
<evidence type="ECO:0000256" key="9">
    <source>
        <dbReference type="SAM" id="Coils"/>
    </source>
</evidence>
<evidence type="ECO:0000256" key="10">
    <source>
        <dbReference type="SAM" id="SignalP"/>
    </source>
</evidence>
<keyword evidence="5" id="KW-0812">Transmembrane</keyword>
<dbReference type="InterPro" id="IPR013686">
    <property type="entry name" value="Polypept-transport_assoc_ShlB"/>
</dbReference>
<dbReference type="OrthoDB" id="290122at2"/>
<comment type="similarity">
    <text evidence="2">Belongs to the TPS (TC 1.B.20) family.</text>
</comment>
<keyword evidence="4" id="KW-1134">Transmembrane beta strand</keyword>
<evidence type="ECO:0000256" key="1">
    <source>
        <dbReference type="ARBA" id="ARBA00004442"/>
    </source>
</evidence>
<evidence type="ECO:0000256" key="3">
    <source>
        <dbReference type="ARBA" id="ARBA00022448"/>
    </source>
</evidence>
<dbReference type="STRING" id="1117707.VQ7734_03438"/>
<name>A0A1M7YYF9_9VIBR</name>
<keyword evidence="9" id="KW-0175">Coiled coil</keyword>
<dbReference type="AlphaFoldDB" id="A0A1M7YYF9"/>
<dbReference type="PIRSF" id="PIRSF029745">
    <property type="entry name" value="FhaC"/>
    <property type="match status" value="1"/>
</dbReference>
<accession>A0A1M7YYF9</accession>
<dbReference type="InterPro" id="IPR051544">
    <property type="entry name" value="TPS_OM_transporter"/>
</dbReference>
<evidence type="ECO:0000259" key="11">
    <source>
        <dbReference type="PROSITE" id="PS51779"/>
    </source>
</evidence>
<dbReference type="GO" id="GO:0009279">
    <property type="term" value="C:cell outer membrane"/>
    <property type="evidence" value="ECO:0007669"/>
    <property type="project" value="UniProtKB-SubCell"/>
</dbReference>
<sequence length="557" mass="62463">MKLVVLLTGLSGLVFCPLSVFAQNMSSPEAPHIRSEIEREQAQRLEQIQDAKRELQQLQSVPVIPQPAVEQDKQCFPVEKISFSGQSVFNREQLLAFTGFEPACIGLPQINEYLRRITNQYIAAGYMTSRAFLVPQDLTTKELKILILEGKLESLLFNGKPQSFLHFAFPFLTGKILNLREIEQGLDQVNRLSRYNAQIKLLPGTKTGFSIVDIQTQPGHWLNGSLGVNNVGQESTGEEQLNTTLNAENIIGILDQWSLSGSKSSGWSQHHDAQSLSLNVDIPYGGWNLNYRTTYSDYTNIFTKNDFRFDTNGSTSSHDLAVKWLFHRNAVSKSSFTLGINHRREKNYFLNTLLTTTSRNLSSAFLSFDYSTRIGRGFLTLSPRLTLGTDWFGGEDDRRKSPGAPRAQFLKHTLTGSYTWPVNPSLSLTSTIFGQWSDDTLYGGQRVGIGGQYSVRGFKDASISGDSGYYWRNDAIWQMGQLPYLGQMSLQWAIDTGSIVKDKRDRFERGSLLGTSLALQTRSEHLSSRLSVGTPLASPGRLDADDYVLYYQMSMAF</sequence>
<dbReference type="InterPro" id="IPR027282">
    <property type="entry name" value="TPS"/>
</dbReference>
<evidence type="ECO:0000313" key="12">
    <source>
        <dbReference type="EMBL" id="SHO57668.1"/>
    </source>
</evidence>
<dbReference type="PROSITE" id="PS51779">
    <property type="entry name" value="POTRA"/>
    <property type="match status" value="1"/>
</dbReference>
<dbReference type="Pfam" id="PF08479">
    <property type="entry name" value="POTRA_2"/>
    <property type="match status" value="1"/>
</dbReference>
<dbReference type="Gene3D" id="3.10.20.310">
    <property type="entry name" value="membrane protein fhac"/>
    <property type="match status" value="1"/>
</dbReference>
<evidence type="ECO:0000313" key="13">
    <source>
        <dbReference type="Proteomes" id="UP000184600"/>
    </source>
</evidence>
<evidence type="ECO:0000256" key="5">
    <source>
        <dbReference type="ARBA" id="ARBA00022692"/>
    </source>
</evidence>
<feature type="domain" description="POTRA" evidence="11">
    <location>
        <begin position="76"/>
        <end position="150"/>
    </location>
</feature>
<dbReference type="GO" id="GO:0046819">
    <property type="term" value="P:protein secretion by the type V secretion system"/>
    <property type="evidence" value="ECO:0007669"/>
    <property type="project" value="TreeGrafter"/>
</dbReference>
<dbReference type="InterPro" id="IPR005565">
    <property type="entry name" value="Hemolysn_activator_HlyB_C"/>
</dbReference>
<dbReference type="PANTHER" id="PTHR34597">
    <property type="entry name" value="SLR1661 PROTEIN"/>
    <property type="match status" value="1"/>
</dbReference>
<dbReference type="GO" id="GO:0008320">
    <property type="term" value="F:protein transmembrane transporter activity"/>
    <property type="evidence" value="ECO:0007669"/>
    <property type="project" value="TreeGrafter"/>
</dbReference>
<evidence type="ECO:0000256" key="6">
    <source>
        <dbReference type="ARBA" id="ARBA00022927"/>
    </source>
</evidence>
<dbReference type="RefSeq" id="WP_073584831.1">
    <property type="nucleotide sequence ID" value="NZ_AP024898.1"/>
</dbReference>